<reference evidence="2" key="1">
    <citation type="submission" date="2017-04" db="EMBL/GenBank/DDBJ databases">
        <title>Genome deletions in a multicellular cyanobacterial endosymbiont for morphological adaptation in marine diatoms.</title>
        <authorList>
            <person name="Wang Y."/>
            <person name="Gao H."/>
            <person name="Li R."/>
            <person name="Xu X."/>
        </authorList>
    </citation>
    <scope>NUCLEOTIDE SEQUENCE</scope>
    <source>
        <strain evidence="2">FACHB 800</strain>
    </source>
</reference>
<evidence type="ECO:0000313" key="2">
    <source>
        <dbReference type="EMBL" id="QXE22621.1"/>
    </source>
</evidence>
<dbReference type="RefSeq" id="WP_190601824.1">
    <property type="nucleotide sequence ID" value="NZ_CP021056.1"/>
</dbReference>
<dbReference type="NCBIfam" id="TIGR01901">
    <property type="entry name" value="adhes_NPXG"/>
    <property type="match status" value="1"/>
</dbReference>
<dbReference type="InterPro" id="IPR011050">
    <property type="entry name" value="Pectin_lyase_fold/virulence"/>
</dbReference>
<sequence>MLVLCGWLGLLRKKLTSGVLAIFVIVFHCQEVQAQVIADDSLNTTVSGNDNHFTITNGTAAGANLFHSFRQFSIPTHGAAIFDLSNTSNITTIFSRVTGGNISQIDGLIKTINSNHPISIFLLNPKGIVFGANSKLDIGGSFIGTTATGIQFADGIEFPATSSPTRPLLSMKVPTGLQMGNNSAPINVTGTGHVLTSPAIGLITRITSPTELRVKPGNTLALVGGGLSLQGATLTAETGRIELGSTSDAGIVQLVPNSAGYELAYENGQSFGDINLKERSLLDISGNHAGSLQVQGRNIRFTDGSIILAQNYGSIKGGDIRIKSTQAIDLIGTTANGQIRSGLRSEAGGTGGSNNVYLTTPRLTLQQGAGVNTLTTGSADGGNIYIDAKDMEMSGFASINPIGVTSLTTSSRGSGNAGDIFVNADNLLVVQGASLSSVTFGTAASGELRIITQSTTITGENPFGLYSNIASTTFGTGSAKILTLDTGKLQILDGGAVGATAFFMGNGGDLKINASDSITISGRSRLNQSSINSSSSRLSAEIRQQFGLPDILTANAGNVTITTPHLMLTNGGSVSVTSQGSGDGGNIKITAGNIQLDQQGMIQAQTESGEGGNITLDASNILQMGDNSFITSTAGGSGNGGNITINAPIIAGFGNSDIIANAVQGRGGNIQITTEGIVGLEFRSQQTQESDITASSQFGVSGTVQINNIGVDPNSGLVELPGKVTDSSKLIATGCAGDQKGRFVATGRGGIPKNPLEEIVSDNRIWSDIRDISSHGTTANLSAQTIPSTPTTLIEATSWHRNADGKVELIAGKFPTQVQPQLTCASVVMNK</sequence>
<dbReference type="EMBL" id="CP021056">
    <property type="protein sequence ID" value="QXE22621.1"/>
    <property type="molecule type" value="Genomic_DNA"/>
</dbReference>
<dbReference type="Gene3D" id="2.160.20.10">
    <property type="entry name" value="Single-stranded right-handed beta-helix, Pectin lyase-like"/>
    <property type="match status" value="2"/>
</dbReference>
<evidence type="ECO:0000259" key="1">
    <source>
        <dbReference type="SMART" id="SM00912"/>
    </source>
</evidence>
<protein>
    <submittedName>
        <fullName evidence="2">Filamentous hemagglutinin-like protein</fullName>
    </submittedName>
</protein>
<dbReference type="InterPro" id="IPR008638">
    <property type="entry name" value="FhaB/CdiA-like_TPS"/>
</dbReference>
<keyword evidence="3" id="KW-1185">Reference proteome</keyword>
<dbReference type="SMART" id="SM00912">
    <property type="entry name" value="Haemagg_act"/>
    <property type="match status" value="1"/>
</dbReference>
<evidence type="ECO:0000313" key="3">
    <source>
        <dbReference type="Proteomes" id="UP000683511"/>
    </source>
</evidence>
<proteinExistence type="predicted"/>
<organism evidence="2 3">
    <name type="scientific">Richelia sinica FACHB-800</name>
    <dbReference type="NCBI Taxonomy" id="1357546"/>
    <lineage>
        <taxon>Bacteria</taxon>
        <taxon>Bacillati</taxon>
        <taxon>Cyanobacteriota</taxon>
        <taxon>Cyanophyceae</taxon>
        <taxon>Nostocales</taxon>
        <taxon>Nostocaceae</taxon>
        <taxon>Richelia</taxon>
    </lineage>
</organism>
<accession>A0A975Y3Y6</accession>
<dbReference type="Pfam" id="PF05860">
    <property type="entry name" value="TPS"/>
    <property type="match status" value="1"/>
</dbReference>
<gene>
    <name evidence="2" type="ORF">B6N60_01306</name>
</gene>
<dbReference type="InterPro" id="IPR012334">
    <property type="entry name" value="Pectin_lyas_fold"/>
</dbReference>
<dbReference type="SUPFAM" id="SSF51126">
    <property type="entry name" value="Pectin lyase-like"/>
    <property type="match status" value="2"/>
</dbReference>
<feature type="domain" description="Filamentous haemagglutinin FhaB/tRNA nuclease CdiA-like TPS" evidence="1">
    <location>
        <begin position="36"/>
        <end position="153"/>
    </location>
</feature>
<dbReference type="KEGG" id="rsin:B6N60_01306"/>
<dbReference type="Proteomes" id="UP000683511">
    <property type="component" value="Chromosome"/>
</dbReference>
<name>A0A975Y3Y6_9NOST</name>
<dbReference type="AlphaFoldDB" id="A0A975Y3Y6"/>